<feature type="region of interest" description="Disordered" evidence="1">
    <location>
        <begin position="201"/>
        <end position="228"/>
    </location>
</feature>
<sequence length="228" mass="25694">MKAAIQGRTKCAKILLFAGTDLIIFPKIFRILVGTVLRTPIAVGSGWWSFLISLIGIANVQLVINGVIFQGASPTVRDYGRGLRAEEWARFCGRYGCAEMIERHSRSKLMEKGVSSGRWGSDPSLGPQVCRTGLRSDEVEARIRNPADTRSRDSETKPCRHAVTRLLKACQRRLKRAMSNRRLELDRRFAGSWQDRAETRIRNRAKARIQKSSVTRSRGSDTEPDRHA</sequence>
<keyword evidence="2" id="KW-1133">Transmembrane helix</keyword>
<dbReference type="EMBL" id="CADCXU010034595">
    <property type="protein sequence ID" value="CAB0019823.1"/>
    <property type="molecule type" value="Genomic_DNA"/>
</dbReference>
<evidence type="ECO:0000313" key="3">
    <source>
        <dbReference type="EMBL" id="CAB0019823.1"/>
    </source>
</evidence>
<protein>
    <submittedName>
        <fullName evidence="3">Uncharacterized protein</fullName>
    </submittedName>
</protein>
<evidence type="ECO:0000256" key="2">
    <source>
        <dbReference type="SAM" id="Phobius"/>
    </source>
</evidence>
<keyword evidence="2" id="KW-0472">Membrane</keyword>
<evidence type="ECO:0000313" key="4">
    <source>
        <dbReference type="Proteomes" id="UP000479000"/>
    </source>
</evidence>
<reference evidence="3 4" key="1">
    <citation type="submission" date="2020-02" db="EMBL/GenBank/DDBJ databases">
        <authorList>
            <person name="Ferguson B K."/>
        </authorList>
    </citation>
    <scope>NUCLEOTIDE SEQUENCE [LARGE SCALE GENOMIC DNA]</scope>
</reference>
<feature type="non-terminal residue" evidence="3">
    <location>
        <position position="228"/>
    </location>
</feature>
<name>A0A6H5HQG4_9HEMI</name>
<dbReference type="AlphaFoldDB" id="A0A6H5HQG4"/>
<dbReference type="OrthoDB" id="5406014at2759"/>
<gene>
    <name evidence="3" type="ORF">NTEN_LOCUS23480</name>
</gene>
<keyword evidence="4" id="KW-1185">Reference proteome</keyword>
<feature type="transmembrane region" description="Helical" evidence="2">
    <location>
        <begin position="12"/>
        <end position="33"/>
    </location>
</feature>
<dbReference type="Proteomes" id="UP000479000">
    <property type="component" value="Unassembled WGS sequence"/>
</dbReference>
<proteinExistence type="predicted"/>
<evidence type="ECO:0000256" key="1">
    <source>
        <dbReference type="SAM" id="MobiDB-lite"/>
    </source>
</evidence>
<feature type="transmembrane region" description="Helical" evidence="2">
    <location>
        <begin position="45"/>
        <end position="69"/>
    </location>
</feature>
<feature type="compositionally biased region" description="Basic and acidic residues" evidence="1">
    <location>
        <begin position="218"/>
        <end position="228"/>
    </location>
</feature>
<organism evidence="3 4">
    <name type="scientific">Nesidiocoris tenuis</name>
    <dbReference type="NCBI Taxonomy" id="355587"/>
    <lineage>
        <taxon>Eukaryota</taxon>
        <taxon>Metazoa</taxon>
        <taxon>Ecdysozoa</taxon>
        <taxon>Arthropoda</taxon>
        <taxon>Hexapoda</taxon>
        <taxon>Insecta</taxon>
        <taxon>Pterygota</taxon>
        <taxon>Neoptera</taxon>
        <taxon>Paraneoptera</taxon>
        <taxon>Hemiptera</taxon>
        <taxon>Heteroptera</taxon>
        <taxon>Panheteroptera</taxon>
        <taxon>Cimicomorpha</taxon>
        <taxon>Miridae</taxon>
        <taxon>Dicyphina</taxon>
        <taxon>Nesidiocoris</taxon>
    </lineage>
</organism>
<keyword evidence="2" id="KW-0812">Transmembrane</keyword>
<accession>A0A6H5HQG4</accession>